<reference evidence="1 2" key="1">
    <citation type="journal article" date="2015" name="Proc. Natl. Acad. Sci. U.S.A.">
        <title>The resurrection genome of Boea hygrometrica: A blueprint for survival of dehydration.</title>
        <authorList>
            <person name="Xiao L."/>
            <person name="Yang G."/>
            <person name="Zhang L."/>
            <person name="Yang X."/>
            <person name="Zhao S."/>
            <person name="Ji Z."/>
            <person name="Zhou Q."/>
            <person name="Hu M."/>
            <person name="Wang Y."/>
            <person name="Chen M."/>
            <person name="Xu Y."/>
            <person name="Jin H."/>
            <person name="Xiao X."/>
            <person name="Hu G."/>
            <person name="Bao F."/>
            <person name="Hu Y."/>
            <person name="Wan P."/>
            <person name="Li L."/>
            <person name="Deng X."/>
            <person name="Kuang T."/>
            <person name="Xiang C."/>
            <person name="Zhu J.K."/>
            <person name="Oliver M.J."/>
            <person name="He Y."/>
        </authorList>
    </citation>
    <scope>NUCLEOTIDE SEQUENCE [LARGE SCALE GENOMIC DNA]</scope>
    <source>
        <strain evidence="2">cv. XS01</strain>
    </source>
</reference>
<proteinExistence type="predicted"/>
<sequence length="292" mass="32620">MSTALSYELYAKTDIGSHFDQSATRHKSAKFGALSYVSHFFRHRKDPIEVFDYNDPRCNPLLRSAAARTPSIYHCTPAHNLIYLTWALFIGDSTAFGHFELCLLVPDVDKAMQISLNQLNWSSYIVQTVLLDQIDLSGSGLSAGLFSSNCSVLFVELLIFELVCTKLVTQLDSISVPARRLKVRPRDQVREYASVGSSCTFSHRTIAIPSETFRLLVRDLSHSSAKHLRLGLQNCVGYALNHCSCTALDLRLRYSVLENYALQLCTSVLLLILRLNFSSYSGLDLRAAPISS</sequence>
<dbReference type="AlphaFoldDB" id="A0A2Z7D4N2"/>
<dbReference type="Proteomes" id="UP000250235">
    <property type="component" value="Unassembled WGS sequence"/>
</dbReference>
<gene>
    <name evidence="1" type="ORF">F511_27880</name>
</gene>
<dbReference type="EMBL" id="KQ989529">
    <property type="protein sequence ID" value="KZV54385.1"/>
    <property type="molecule type" value="Genomic_DNA"/>
</dbReference>
<accession>A0A2Z7D4N2</accession>
<protein>
    <submittedName>
        <fullName evidence="1">Uncharacterized protein</fullName>
    </submittedName>
</protein>
<name>A0A2Z7D4N2_9LAMI</name>
<keyword evidence="2" id="KW-1185">Reference proteome</keyword>
<evidence type="ECO:0000313" key="1">
    <source>
        <dbReference type="EMBL" id="KZV54385.1"/>
    </source>
</evidence>
<evidence type="ECO:0000313" key="2">
    <source>
        <dbReference type="Proteomes" id="UP000250235"/>
    </source>
</evidence>
<organism evidence="1 2">
    <name type="scientific">Dorcoceras hygrometricum</name>
    <dbReference type="NCBI Taxonomy" id="472368"/>
    <lineage>
        <taxon>Eukaryota</taxon>
        <taxon>Viridiplantae</taxon>
        <taxon>Streptophyta</taxon>
        <taxon>Embryophyta</taxon>
        <taxon>Tracheophyta</taxon>
        <taxon>Spermatophyta</taxon>
        <taxon>Magnoliopsida</taxon>
        <taxon>eudicotyledons</taxon>
        <taxon>Gunneridae</taxon>
        <taxon>Pentapetalae</taxon>
        <taxon>asterids</taxon>
        <taxon>lamiids</taxon>
        <taxon>Lamiales</taxon>
        <taxon>Gesneriaceae</taxon>
        <taxon>Didymocarpoideae</taxon>
        <taxon>Trichosporeae</taxon>
        <taxon>Loxocarpinae</taxon>
        <taxon>Dorcoceras</taxon>
    </lineage>
</organism>